<name>A0A0D8Y887_DICVI</name>
<dbReference type="OrthoDB" id="74835at2759"/>
<evidence type="ECO:0000313" key="5">
    <source>
        <dbReference type="Proteomes" id="UP000053766"/>
    </source>
</evidence>
<dbReference type="PANTHER" id="PTHR21551:SF0">
    <property type="entry name" value="PROTEIN ASSOCIATED WITH TOPO II RELATED-1, ISOFORM A"/>
    <property type="match status" value="1"/>
</dbReference>
<evidence type="ECO:0000256" key="1">
    <source>
        <dbReference type="ARBA" id="ARBA00004201"/>
    </source>
</evidence>
<evidence type="ECO:0000256" key="3">
    <source>
        <dbReference type="SAM" id="MobiDB-lite"/>
    </source>
</evidence>
<proteinExistence type="predicted"/>
<dbReference type="AlphaFoldDB" id="A0A0D8Y887"/>
<dbReference type="PANTHER" id="PTHR21551">
    <property type="entry name" value="TOPOISOMERASE II-ASSOCIATED PROTEIN PAT1"/>
    <property type="match status" value="1"/>
</dbReference>
<keyword evidence="2" id="KW-0963">Cytoplasm</keyword>
<dbReference type="Proteomes" id="UP000053766">
    <property type="component" value="Unassembled WGS sequence"/>
</dbReference>
<reference evidence="4 5" key="1">
    <citation type="submission" date="2013-11" db="EMBL/GenBank/DDBJ databases">
        <title>Draft genome of the bovine lungworm Dictyocaulus viviparus.</title>
        <authorList>
            <person name="Mitreva M."/>
        </authorList>
    </citation>
    <scope>NUCLEOTIDE SEQUENCE [LARGE SCALE GENOMIC DNA]</scope>
    <source>
        <strain evidence="4 5">HannoverDv2000</strain>
    </source>
</reference>
<dbReference type="GO" id="GO:0003723">
    <property type="term" value="F:RNA binding"/>
    <property type="evidence" value="ECO:0007669"/>
    <property type="project" value="TreeGrafter"/>
</dbReference>
<protein>
    <submittedName>
        <fullName evidence="4">Uncharacterized protein</fullName>
    </submittedName>
</protein>
<reference evidence="5" key="2">
    <citation type="journal article" date="2016" name="Sci. Rep.">
        <title>Dictyocaulus viviparus genome, variome and transcriptome elucidate lungworm biology and support future intervention.</title>
        <authorList>
            <person name="McNulty S.N."/>
            <person name="Strube C."/>
            <person name="Rosa B.A."/>
            <person name="Martin J.C."/>
            <person name="Tyagi R."/>
            <person name="Choi Y.J."/>
            <person name="Wang Q."/>
            <person name="Hallsworth Pepin K."/>
            <person name="Zhang X."/>
            <person name="Ozersky P."/>
            <person name="Wilson R.K."/>
            <person name="Sternberg P.W."/>
            <person name="Gasser R.B."/>
            <person name="Mitreva M."/>
        </authorList>
    </citation>
    <scope>NUCLEOTIDE SEQUENCE [LARGE SCALE GENOMIC DNA]</scope>
    <source>
        <strain evidence="5">HannoverDv2000</strain>
    </source>
</reference>
<evidence type="ECO:0000256" key="2">
    <source>
        <dbReference type="ARBA" id="ARBA00022490"/>
    </source>
</evidence>
<dbReference type="STRING" id="29172.A0A0D8Y887"/>
<sequence>MRVKRIFGWGLNYFPSGIQDISEQVLHLRLTLSYDMMDLGQAEQSICDDYIFGSISDQEIHDEATEEIDAINDETFGNDLQLSNNSELEDYAAQTACLRLDDAKIWDTAGSSEPPAPDASNVPLPYFDIFDTPSFSTLGNEVVTKLDSLWSHSSHNMYDLWGEQKTVCQAVESCTPQSFPIQDGVPSDTVTATPSVFSTVPETSQAFEHTSGASCAFQQQSSALPATPNSSTLRDLERWDISATSTILKTCAESSIQPTALNTLVGDVDSRLNERVGIVAPEYQRIACVPQQYPPFYKQHTAKPAVVNPSVLGVISVQLPPVLPPIHPVMLPLVPVWLENLIGRTPCLPPGCPPIPPLFRVLFDTVKDPVIVMDMLRTASGIPLLPPRPCPPPTKNFERRTQWQRKPPGMPSFRTIEDLAFDQFAGYMSCKEREWLVKIQVLQCQGTGVPYDDDYYYTNWHEKQVLRGMKSKLDSSPLEMMSGKADKGYELQVHRDNGIRSQFDSKESIPLNVKFAGSLGLPSRSSTSNPRHLINVEPSLEITDEDSIQRVGKQRKLRTLLLRLESALALLIECDDIRVRSRNSGQHSEALLSGISQRIDVVYTELIAEDLLRILQIGKGRYVVARAISLGSPDHVVRIVSKMFAVMGSCPKKFMDDISCSLVPSVFDRLMSLNGEDLLVLLNSLDAVSIKDNVERKNIFCRNFLLTLLLVCAEKKTISQNMIRCLREASDEDLTNGWSLPISSWRKHLPGVEESNVQMLVEWLLFLCDNDDSNSLGKLLAESLSCVDSLAS</sequence>
<dbReference type="EMBL" id="KN716197">
    <property type="protein sequence ID" value="KJH50786.1"/>
    <property type="molecule type" value="Genomic_DNA"/>
</dbReference>
<dbReference type="InterPro" id="IPR039900">
    <property type="entry name" value="Pat1-like"/>
</dbReference>
<dbReference type="GO" id="GO:0033962">
    <property type="term" value="P:P-body assembly"/>
    <property type="evidence" value="ECO:0007669"/>
    <property type="project" value="TreeGrafter"/>
</dbReference>
<accession>A0A0D8Y887</accession>
<evidence type="ECO:0000313" key="4">
    <source>
        <dbReference type="EMBL" id="KJH50786.1"/>
    </source>
</evidence>
<organism evidence="4 5">
    <name type="scientific">Dictyocaulus viviparus</name>
    <name type="common">Bovine lungworm</name>
    <dbReference type="NCBI Taxonomy" id="29172"/>
    <lineage>
        <taxon>Eukaryota</taxon>
        <taxon>Metazoa</taxon>
        <taxon>Ecdysozoa</taxon>
        <taxon>Nematoda</taxon>
        <taxon>Chromadorea</taxon>
        <taxon>Rhabditida</taxon>
        <taxon>Rhabditina</taxon>
        <taxon>Rhabditomorpha</taxon>
        <taxon>Strongyloidea</taxon>
        <taxon>Metastrongylidae</taxon>
        <taxon>Dictyocaulus</taxon>
    </lineage>
</organism>
<feature type="region of interest" description="Disordered" evidence="3">
    <location>
        <begin position="387"/>
        <end position="409"/>
    </location>
</feature>
<dbReference type="GO" id="GO:0000290">
    <property type="term" value="P:deadenylation-dependent decapping of nuclear-transcribed mRNA"/>
    <property type="evidence" value="ECO:0007669"/>
    <property type="project" value="InterPro"/>
</dbReference>
<dbReference type="GO" id="GO:0000932">
    <property type="term" value="C:P-body"/>
    <property type="evidence" value="ECO:0007669"/>
    <property type="project" value="UniProtKB-SubCell"/>
</dbReference>
<gene>
    <name evidence="4" type="ORF">DICVIV_03031</name>
</gene>
<comment type="subcellular location">
    <subcellularLocation>
        <location evidence="1">Cytoplasm</location>
        <location evidence="1">P-body</location>
    </subcellularLocation>
</comment>
<keyword evidence="5" id="KW-1185">Reference proteome</keyword>